<dbReference type="SUPFAM" id="SSF103088">
    <property type="entry name" value="OmpA-like"/>
    <property type="match status" value="1"/>
</dbReference>
<dbReference type="CDD" id="cd07185">
    <property type="entry name" value="OmpA_C-like"/>
    <property type="match status" value="1"/>
</dbReference>
<evidence type="ECO:0000256" key="6">
    <source>
        <dbReference type="ARBA" id="ARBA00023114"/>
    </source>
</evidence>
<dbReference type="GO" id="GO:0046930">
    <property type="term" value="C:pore complex"/>
    <property type="evidence" value="ECO:0007669"/>
    <property type="project" value="UniProtKB-KW"/>
</dbReference>
<proteinExistence type="predicted"/>
<evidence type="ECO:0000313" key="9">
    <source>
        <dbReference type="EMBL" id="BAU54750.1"/>
    </source>
</evidence>
<keyword evidence="3" id="KW-1134">Transmembrane beta strand</keyword>
<dbReference type="Gene3D" id="2.40.160.20">
    <property type="match status" value="1"/>
</dbReference>
<dbReference type="Pfam" id="PF00691">
    <property type="entry name" value="OmpA"/>
    <property type="match status" value="1"/>
</dbReference>
<dbReference type="PRINTS" id="PR01021">
    <property type="entry name" value="OMPADOMAIN"/>
</dbReference>
<dbReference type="PANTHER" id="PTHR30329:SF21">
    <property type="entry name" value="LIPOPROTEIN YIAD-RELATED"/>
    <property type="match status" value="1"/>
</dbReference>
<dbReference type="InterPro" id="IPR006664">
    <property type="entry name" value="OMP_bac"/>
</dbReference>
<keyword evidence="7" id="KW-0472">Membrane</keyword>
<sequence>MKSNLKKASLLFTGILMGGKLFAQSTDTSHVSTDYVKPFSGDNAFRTWSIGVSGGVLTPYTIFGSNRKQDFTSPNAELGYGAYIKKQILPSFGIQADFFAGKLSADHPNPNSPGFKSYDTKIQYAASLSANYTLANINWHYKKTAIQPYFTVGVGTMGYKPVLTYTDGSVSNFKTDNNGSISELYLPVGAGLKFNVSPGVNIDLGYQVNFVYSDNVDGNNYGSTNDRFSYAHIGLEFALGHRSKPQLATHNPVSSMRHEYMWENEQTKNQLQSQIDAEKAKNEQLRNDLNATNANLAKLTQDSDGDGVPDAFDKCPNTPAGTKVDGSGCALPVVKSETKVYVTEEDKRVVNEAVRNLEFDFNKATIREHSFASLDQLAELLKNKGFNLKLAGYTDNVGSVAYNLRLSHDRAEAIKTYLVSKGADAGKIQAEGHGKANPIATNKTAAGRQQNRRVEFSLY</sequence>
<dbReference type="InterPro" id="IPR045743">
    <property type="entry name" value="DUF6089"/>
</dbReference>
<name>A0A0X8X2V3_9SPHI</name>
<dbReference type="SUPFAM" id="SSF103647">
    <property type="entry name" value="TSP type-3 repeat"/>
    <property type="match status" value="1"/>
</dbReference>
<dbReference type="PROSITE" id="PS51123">
    <property type="entry name" value="OMPA_2"/>
    <property type="match status" value="1"/>
</dbReference>
<dbReference type="EMBL" id="AP017313">
    <property type="protein sequence ID" value="BAU54750.1"/>
    <property type="molecule type" value="Genomic_DNA"/>
</dbReference>
<evidence type="ECO:0000256" key="3">
    <source>
        <dbReference type="ARBA" id="ARBA00022452"/>
    </source>
</evidence>
<dbReference type="InterPro" id="IPR011250">
    <property type="entry name" value="OMP/PagP_B-barrel"/>
</dbReference>
<comment type="subcellular location">
    <subcellularLocation>
        <location evidence="1">Cell outer membrane</location>
        <topology evidence="1">Multi-pass membrane protein</topology>
    </subcellularLocation>
</comment>
<dbReference type="Gene3D" id="4.10.1080.10">
    <property type="entry name" value="TSP type-3 repeat"/>
    <property type="match status" value="1"/>
</dbReference>
<dbReference type="GO" id="GO:0009279">
    <property type="term" value="C:cell outer membrane"/>
    <property type="evidence" value="ECO:0007669"/>
    <property type="project" value="UniProtKB-SubCell"/>
</dbReference>
<evidence type="ECO:0000256" key="5">
    <source>
        <dbReference type="ARBA" id="ARBA00023065"/>
    </source>
</evidence>
<protein>
    <submittedName>
        <fullName evidence="9">Outer membrane porin F</fullName>
    </submittedName>
</protein>
<evidence type="ECO:0000256" key="7">
    <source>
        <dbReference type="ARBA" id="ARBA00023136"/>
    </source>
</evidence>
<keyword evidence="2" id="KW-0813">Transport</keyword>
<keyword evidence="6" id="KW-0626">Porin</keyword>
<evidence type="ECO:0000256" key="2">
    <source>
        <dbReference type="ARBA" id="ARBA00022448"/>
    </source>
</evidence>
<reference evidence="9 10" key="1">
    <citation type="submission" date="2015-12" db="EMBL/GenBank/DDBJ databases">
        <title>Genome sequence of Mucilaginibacter gotjawali.</title>
        <authorList>
            <person name="Lee J.S."/>
            <person name="Lee K.C."/>
            <person name="Kim K.K."/>
            <person name="Lee B.W."/>
        </authorList>
    </citation>
    <scope>NUCLEOTIDE SEQUENCE [LARGE SCALE GENOMIC DNA]</scope>
    <source>
        <strain evidence="9 10">SA3-7</strain>
    </source>
</reference>
<dbReference type="Proteomes" id="UP000218263">
    <property type="component" value="Chromosome"/>
</dbReference>
<dbReference type="GO" id="GO:0006811">
    <property type="term" value="P:monoatomic ion transport"/>
    <property type="evidence" value="ECO:0007669"/>
    <property type="project" value="UniProtKB-KW"/>
</dbReference>
<dbReference type="PANTHER" id="PTHR30329">
    <property type="entry name" value="STATOR ELEMENT OF FLAGELLAR MOTOR COMPLEX"/>
    <property type="match status" value="1"/>
</dbReference>
<evidence type="ECO:0000256" key="4">
    <source>
        <dbReference type="ARBA" id="ARBA00022692"/>
    </source>
</evidence>
<keyword evidence="8" id="KW-0998">Cell outer membrane</keyword>
<dbReference type="InterPro" id="IPR006665">
    <property type="entry name" value="OmpA-like"/>
</dbReference>
<dbReference type="SUPFAM" id="SSF56925">
    <property type="entry name" value="OMPA-like"/>
    <property type="match status" value="1"/>
</dbReference>
<dbReference type="InterPro" id="IPR050330">
    <property type="entry name" value="Bact_OuterMem_StrucFunc"/>
</dbReference>
<dbReference type="PRINTS" id="PR01023">
    <property type="entry name" value="NAFLGMOTY"/>
</dbReference>
<evidence type="ECO:0000256" key="8">
    <source>
        <dbReference type="ARBA" id="ARBA00023237"/>
    </source>
</evidence>
<keyword evidence="10" id="KW-1185">Reference proteome</keyword>
<evidence type="ECO:0000313" key="10">
    <source>
        <dbReference type="Proteomes" id="UP000218263"/>
    </source>
</evidence>
<dbReference type="Pfam" id="PF19573">
    <property type="entry name" value="DUF6089"/>
    <property type="match status" value="1"/>
</dbReference>
<keyword evidence="5" id="KW-0406">Ion transport</keyword>
<dbReference type="OrthoDB" id="1522982at2"/>
<dbReference type="KEGG" id="mgot:MgSA37_02928"/>
<keyword evidence="4" id="KW-0812">Transmembrane</keyword>
<dbReference type="GO" id="GO:0015288">
    <property type="term" value="F:porin activity"/>
    <property type="evidence" value="ECO:0007669"/>
    <property type="project" value="UniProtKB-KW"/>
</dbReference>
<dbReference type="RefSeq" id="WP_096352802.1">
    <property type="nucleotide sequence ID" value="NZ_AP017313.1"/>
</dbReference>
<organism evidence="9 10">
    <name type="scientific">Mucilaginibacter gotjawali</name>
    <dbReference type="NCBI Taxonomy" id="1550579"/>
    <lineage>
        <taxon>Bacteria</taxon>
        <taxon>Pseudomonadati</taxon>
        <taxon>Bacteroidota</taxon>
        <taxon>Sphingobacteriia</taxon>
        <taxon>Sphingobacteriales</taxon>
        <taxon>Sphingobacteriaceae</taxon>
        <taxon>Mucilaginibacter</taxon>
    </lineage>
</organism>
<dbReference type="Gene3D" id="3.30.1330.60">
    <property type="entry name" value="OmpA-like domain"/>
    <property type="match status" value="1"/>
</dbReference>
<dbReference type="AlphaFoldDB" id="A0A0X8X2V3"/>
<dbReference type="InterPro" id="IPR036737">
    <property type="entry name" value="OmpA-like_sf"/>
</dbReference>
<evidence type="ECO:0000256" key="1">
    <source>
        <dbReference type="ARBA" id="ARBA00004571"/>
    </source>
</evidence>
<gene>
    <name evidence="9" type="primary">oprF_3</name>
    <name evidence="9" type="ORF">MgSA37_02928</name>
</gene>
<dbReference type="GO" id="GO:0005509">
    <property type="term" value="F:calcium ion binding"/>
    <property type="evidence" value="ECO:0007669"/>
    <property type="project" value="InterPro"/>
</dbReference>
<accession>A0A0X8X2V3</accession>
<dbReference type="InterPro" id="IPR028974">
    <property type="entry name" value="TSP_type-3_rpt"/>
</dbReference>